<evidence type="ECO:0000256" key="1">
    <source>
        <dbReference type="ARBA" id="ARBA00008433"/>
    </source>
</evidence>
<feature type="compositionally biased region" description="Low complexity" evidence="2">
    <location>
        <begin position="145"/>
        <end position="159"/>
    </location>
</feature>
<dbReference type="OrthoDB" id="338854at2759"/>
<feature type="region of interest" description="Disordered" evidence="2">
    <location>
        <begin position="47"/>
        <end position="88"/>
    </location>
</feature>
<feature type="compositionally biased region" description="Basic residues" evidence="2">
    <location>
        <begin position="889"/>
        <end position="902"/>
    </location>
</feature>
<name>A0A5C3ES10_9BASI</name>
<feature type="region of interest" description="Disordered" evidence="2">
    <location>
        <begin position="1031"/>
        <end position="1088"/>
    </location>
</feature>
<dbReference type="PANTHER" id="PTHR12991">
    <property type="entry name" value="NITROGEN PERMEASE REGULATOR 2/TUMOR SUPPRESSOR CANDIDATE 4"/>
    <property type="match status" value="1"/>
</dbReference>
<dbReference type="InterPro" id="IPR009348">
    <property type="entry name" value="NPR2-like"/>
</dbReference>
<comment type="similarity">
    <text evidence="1">Belongs to the NPR2 family.</text>
</comment>
<dbReference type="Proteomes" id="UP000323386">
    <property type="component" value="Unassembled WGS sequence"/>
</dbReference>
<dbReference type="PANTHER" id="PTHR12991:SF10">
    <property type="entry name" value="GATOR COMPLEX PROTEIN NPRL2"/>
    <property type="match status" value="1"/>
</dbReference>
<feature type="region of interest" description="Disordered" evidence="2">
    <location>
        <begin position="496"/>
        <end position="529"/>
    </location>
</feature>
<feature type="compositionally biased region" description="Basic and acidic residues" evidence="2">
    <location>
        <begin position="804"/>
        <end position="821"/>
    </location>
</feature>
<feature type="region of interest" description="Disordered" evidence="2">
    <location>
        <begin position="785"/>
        <end position="836"/>
    </location>
</feature>
<accession>A0A5C3ES10</accession>
<feature type="compositionally biased region" description="Low complexity" evidence="2">
    <location>
        <begin position="509"/>
        <end position="529"/>
    </location>
</feature>
<dbReference type="AlphaFoldDB" id="A0A5C3ES10"/>
<dbReference type="GO" id="GO:0005096">
    <property type="term" value="F:GTPase activator activity"/>
    <property type="evidence" value="ECO:0007669"/>
    <property type="project" value="TreeGrafter"/>
</dbReference>
<feature type="compositionally biased region" description="Gly residues" evidence="2">
    <location>
        <begin position="400"/>
        <end position="409"/>
    </location>
</feature>
<dbReference type="Pfam" id="PF06218">
    <property type="entry name" value="NPR2"/>
    <property type="match status" value="4"/>
</dbReference>
<feature type="region of interest" description="Disordered" evidence="2">
    <location>
        <begin position="343"/>
        <end position="386"/>
    </location>
</feature>
<dbReference type="GO" id="GO:1904262">
    <property type="term" value="P:negative regulation of TORC1 signaling"/>
    <property type="evidence" value="ECO:0007669"/>
    <property type="project" value="TreeGrafter"/>
</dbReference>
<protein>
    <submittedName>
        <fullName evidence="3">Related to NPR2 - nitrogen permease regulator</fullName>
    </submittedName>
</protein>
<organism evidence="3 4">
    <name type="scientific">Pseudozyma flocculosa</name>
    <dbReference type="NCBI Taxonomy" id="84751"/>
    <lineage>
        <taxon>Eukaryota</taxon>
        <taxon>Fungi</taxon>
        <taxon>Dikarya</taxon>
        <taxon>Basidiomycota</taxon>
        <taxon>Ustilaginomycotina</taxon>
        <taxon>Ustilaginomycetes</taxon>
        <taxon>Ustilaginales</taxon>
        <taxon>Ustilaginaceae</taxon>
        <taxon>Pseudozyma</taxon>
    </lineage>
</organism>
<feature type="region of interest" description="Disordered" evidence="2">
    <location>
        <begin position="850"/>
        <end position="902"/>
    </location>
</feature>
<reference evidence="3 4" key="1">
    <citation type="submission" date="2018-03" db="EMBL/GenBank/DDBJ databases">
        <authorList>
            <person name="Guldener U."/>
        </authorList>
    </citation>
    <scope>NUCLEOTIDE SEQUENCE [LARGE SCALE GENOMIC DNA]</scope>
    <source>
        <strain evidence="3 4">DAOM196992</strain>
    </source>
</reference>
<keyword evidence="4" id="KW-1185">Reference proteome</keyword>
<proteinExistence type="inferred from homology"/>
<dbReference type="GO" id="GO:0010508">
    <property type="term" value="P:positive regulation of autophagy"/>
    <property type="evidence" value="ECO:0007669"/>
    <property type="project" value="TreeGrafter"/>
</dbReference>
<evidence type="ECO:0000313" key="4">
    <source>
        <dbReference type="Proteomes" id="UP000323386"/>
    </source>
</evidence>
<feature type="compositionally biased region" description="Gly residues" evidence="2">
    <location>
        <begin position="1068"/>
        <end position="1084"/>
    </location>
</feature>
<feature type="compositionally biased region" description="Low complexity" evidence="2">
    <location>
        <begin position="166"/>
        <end position="178"/>
    </location>
</feature>
<dbReference type="GO" id="GO:0005774">
    <property type="term" value="C:vacuolar membrane"/>
    <property type="evidence" value="ECO:0007669"/>
    <property type="project" value="TreeGrafter"/>
</dbReference>
<feature type="compositionally biased region" description="Gly residues" evidence="2">
    <location>
        <begin position="1114"/>
        <end position="1128"/>
    </location>
</feature>
<dbReference type="EMBL" id="OOIP01000001">
    <property type="protein sequence ID" value="SPO34862.1"/>
    <property type="molecule type" value="Genomic_DNA"/>
</dbReference>
<dbReference type="GO" id="GO:1990130">
    <property type="term" value="C:GATOR1 complex"/>
    <property type="evidence" value="ECO:0007669"/>
    <property type="project" value="TreeGrafter"/>
</dbReference>
<feature type="region of interest" description="Disordered" evidence="2">
    <location>
        <begin position="124"/>
        <end position="194"/>
    </location>
</feature>
<evidence type="ECO:0000313" key="3">
    <source>
        <dbReference type="EMBL" id="SPO34862.1"/>
    </source>
</evidence>
<feature type="region of interest" description="Disordered" evidence="2">
    <location>
        <begin position="1112"/>
        <end position="1141"/>
    </location>
</feature>
<feature type="region of interest" description="Disordered" evidence="2">
    <location>
        <begin position="399"/>
        <end position="435"/>
    </location>
</feature>
<evidence type="ECO:0000256" key="2">
    <source>
        <dbReference type="SAM" id="MobiDB-lite"/>
    </source>
</evidence>
<sequence>MSIPVLDEQFLPRLVCVFYAIFHPTEGPKVVYQVPEGSVCDQRLDDVAKSPAQKPKQDDEQQRHQQHPSSGSKEDAHSTGPSGASKAQVLSGDPLFDFAPLSEYLIPKAPLCGRLVACTARSLRKPRKADSTSEQAATGDPQPPSSSSRSDISAAAGPSTSPPGSPSSSTHSRSGPRPQSSSTRPVGRGPTASARSYKILGNPILIEDAARYRRNNFIFNLCFVFEGHSDVRAYEPVVRKCGRVLRGLEESQSFLSNPRSMSRVYGIIEQLYEDLNSYCESFVALPEAPYTSYILASSPQTMNKLSSPIVGPHDFLSLGASATSLRDEHQRKVLAQHLRQMHISPSKSLDADPRSSTHTPPGPRSRAPSNGESPRPVLSPLSSIRPETMRRTWTAATADAGGGAVGAGGAVSSPKSPETTHALPSPRSRRPTVSRSATLASLTGPIKETLPTAAAASPSSSITKTWSEARFSALGRVSAEEQSELAKGLMAAETGLHGEPGQAADRADGSLSARRSSGGSPAIPASGSDSNALVDSIVSLQTIDAALSNSINALRHDTSDVTTKSGIAERREPPHGLGRTVRDAVNLKLFPTYPNPPPVNDWDVPVALLDLGSRVDGNWDLTMARIFPFIDGVNHVKRIAQLADAELGLARSCIEHLLYYGCIIVIDIFQYFNMYTVRPAIARMADDETMGRECATYVTRPGYPLPSYPELLRLYSLLRPGKNLHDWIEDNDVDAKGIDVRRFVSFGVIQGFLRRVRRYPIYLAREPAPATATIDGESRLDASMISTVRDSPMFRSNESPSSRARRDQSGSREPRDRRPRELTGGQAVPASTGRVLRDGHVATDRFDGAQAAVAQQRRTASEAAGYEASAHASDTTSRANTARFGTSPTKRHAQRARQRAGYHHPTATVIDVASVAFDIRDSAKQTVPSGPRSPRKRISSQNIGLGLGHGSGFASAGIGGGGGGGASGSGIAGASGISQSQRSVVIVPPELPEMLDGTRCDDELCVHFGVSWPELEKMLIQLGTDRRDGLRRYGAGDDSDDGGGGVTASGSRGPDHWRRTAATSSGLTSGGGGGTANSGVGGASSGWSRAARMSGIGSGVYSGHMHMRSATGGTAAGAGGESGSGWGAGSEDAAGPGWSGFGGLDRQTIEAGDLGRVKVLLQ</sequence>
<gene>
    <name evidence="3" type="ORF">PSFLO_00333</name>
</gene>
<feature type="compositionally biased region" description="Polar residues" evidence="2">
    <location>
        <begin position="872"/>
        <end position="888"/>
    </location>
</feature>
<feature type="compositionally biased region" description="Polar residues" evidence="2">
    <location>
        <begin position="785"/>
        <end position="802"/>
    </location>
</feature>